<evidence type="ECO:0000256" key="1">
    <source>
        <dbReference type="SAM" id="MobiDB-lite"/>
    </source>
</evidence>
<comment type="caution">
    <text evidence="2">The sequence shown here is derived from an EMBL/GenBank/DDBJ whole genome shotgun (WGS) entry which is preliminary data.</text>
</comment>
<gene>
    <name evidence="2" type="ORF">J5N97_013191</name>
</gene>
<proteinExistence type="predicted"/>
<evidence type="ECO:0000313" key="3">
    <source>
        <dbReference type="Proteomes" id="UP001085076"/>
    </source>
</evidence>
<reference evidence="2" key="2">
    <citation type="journal article" date="2022" name="Hortic Res">
        <title>The genome of Dioscorea zingiberensis sheds light on the biosynthesis, origin and evolution of the medicinally important diosgenin saponins.</title>
        <authorList>
            <person name="Li Y."/>
            <person name="Tan C."/>
            <person name="Li Z."/>
            <person name="Guo J."/>
            <person name="Li S."/>
            <person name="Chen X."/>
            <person name="Wang C."/>
            <person name="Dai X."/>
            <person name="Yang H."/>
            <person name="Song W."/>
            <person name="Hou L."/>
            <person name="Xu J."/>
            <person name="Tong Z."/>
            <person name="Xu A."/>
            <person name="Yuan X."/>
            <person name="Wang W."/>
            <person name="Yang Q."/>
            <person name="Chen L."/>
            <person name="Sun Z."/>
            <person name="Wang K."/>
            <person name="Pan B."/>
            <person name="Chen J."/>
            <person name="Bao Y."/>
            <person name="Liu F."/>
            <person name="Qi X."/>
            <person name="Gang D.R."/>
            <person name="Wen J."/>
            <person name="Li J."/>
        </authorList>
    </citation>
    <scope>NUCLEOTIDE SEQUENCE</scope>
    <source>
        <strain evidence="2">Dzin_1.0</strain>
    </source>
</reference>
<feature type="compositionally biased region" description="Gly residues" evidence="1">
    <location>
        <begin position="112"/>
        <end position="128"/>
    </location>
</feature>
<organism evidence="2 3">
    <name type="scientific">Dioscorea zingiberensis</name>
    <dbReference type="NCBI Taxonomy" id="325984"/>
    <lineage>
        <taxon>Eukaryota</taxon>
        <taxon>Viridiplantae</taxon>
        <taxon>Streptophyta</taxon>
        <taxon>Embryophyta</taxon>
        <taxon>Tracheophyta</taxon>
        <taxon>Spermatophyta</taxon>
        <taxon>Magnoliopsida</taxon>
        <taxon>Liliopsida</taxon>
        <taxon>Dioscoreales</taxon>
        <taxon>Dioscoreaceae</taxon>
        <taxon>Dioscorea</taxon>
    </lineage>
</organism>
<protein>
    <submittedName>
        <fullName evidence="2">Uncharacterized protein</fullName>
    </submittedName>
</protein>
<dbReference type="EMBL" id="JAGGNH010000003">
    <property type="protein sequence ID" value="KAJ0977717.1"/>
    <property type="molecule type" value="Genomic_DNA"/>
</dbReference>
<sequence>MLVDRERGGAGGRSSQGRPTWRCSPSSGAAARRNGGLRTERSYEQCCCEAARRGRAETGRAWRAAVHRGAAQELERYAGGARRGGQSKPTELVARLGLVSGRREKGGRRRGAGAGKLGGAAAQGGGRGALAAGWPVGRRTRS</sequence>
<feature type="region of interest" description="Disordered" evidence="1">
    <location>
        <begin position="1"/>
        <end position="36"/>
    </location>
</feature>
<accession>A0A9D5HIU3</accession>
<keyword evidence="3" id="KW-1185">Reference proteome</keyword>
<dbReference type="AlphaFoldDB" id="A0A9D5HIU3"/>
<feature type="region of interest" description="Disordered" evidence="1">
    <location>
        <begin position="100"/>
        <end position="142"/>
    </location>
</feature>
<evidence type="ECO:0000313" key="2">
    <source>
        <dbReference type="EMBL" id="KAJ0977717.1"/>
    </source>
</evidence>
<reference evidence="2" key="1">
    <citation type="submission" date="2021-03" db="EMBL/GenBank/DDBJ databases">
        <authorList>
            <person name="Li Z."/>
            <person name="Yang C."/>
        </authorList>
    </citation>
    <scope>NUCLEOTIDE SEQUENCE</scope>
    <source>
        <strain evidence="2">Dzin_1.0</strain>
        <tissue evidence="2">Leaf</tissue>
    </source>
</reference>
<dbReference type="Proteomes" id="UP001085076">
    <property type="component" value="Miscellaneous, Linkage group lg03"/>
</dbReference>
<name>A0A9D5HIU3_9LILI</name>